<dbReference type="Proteomes" id="UP000605992">
    <property type="component" value="Unassembled WGS sequence"/>
</dbReference>
<sequence>MSERRVWPALVTASTLTLICAVVAVVAAGAAVAELTRGPSPAELQRAEAAELAGRWAAWPAGKIFPATLPYVDEQGSSEKAHRVGISSRTDCDAAVDAALQPALKAVGCKAILRATYLDALQGTVVTIGVAAFPDSASASAAKSALARGGKPSPGLRALSFTGTVTDRFDAASRQSATQRQAGPYVVLTTAGQVDGRPAAALGKQRPGMFGFTGDLAQAVVRILSAPSPAACEAEASPC</sequence>
<keyword evidence="2" id="KW-1185">Reference proteome</keyword>
<organism evidence="1 2">
    <name type="scientific">Planotetraspora thailandica</name>
    <dbReference type="NCBI Taxonomy" id="487172"/>
    <lineage>
        <taxon>Bacteria</taxon>
        <taxon>Bacillati</taxon>
        <taxon>Actinomycetota</taxon>
        <taxon>Actinomycetes</taxon>
        <taxon>Streptosporangiales</taxon>
        <taxon>Streptosporangiaceae</taxon>
        <taxon>Planotetraspora</taxon>
    </lineage>
</organism>
<dbReference type="RefSeq" id="WP_239119385.1">
    <property type="nucleotide sequence ID" value="NZ_BOOR01000043.1"/>
</dbReference>
<accession>A0A8J3V8W0</accession>
<evidence type="ECO:0000313" key="1">
    <source>
        <dbReference type="EMBL" id="GII57016.1"/>
    </source>
</evidence>
<dbReference type="AlphaFoldDB" id="A0A8J3V8W0"/>
<protein>
    <submittedName>
        <fullName evidence="1">Uncharacterized protein</fullName>
    </submittedName>
</protein>
<proteinExistence type="predicted"/>
<evidence type="ECO:0000313" key="2">
    <source>
        <dbReference type="Proteomes" id="UP000605992"/>
    </source>
</evidence>
<comment type="caution">
    <text evidence="1">The sequence shown here is derived from an EMBL/GenBank/DDBJ whole genome shotgun (WGS) entry which is preliminary data.</text>
</comment>
<reference evidence="1" key="1">
    <citation type="submission" date="2021-01" db="EMBL/GenBank/DDBJ databases">
        <title>Whole genome shotgun sequence of Planotetraspora thailandica NBRC 104271.</title>
        <authorList>
            <person name="Komaki H."/>
            <person name="Tamura T."/>
        </authorList>
    </citation>
    <scope>NUCLEOTIDE SEQUENCE</scope>
    <source>
        <strain evidence="1">NBRC 104271</strain>
    </source>
</reference>
<name>A0A8J3V8W0_9ACTN</name>
<gene>
    <name evidence="1" type="ORF">Pth03_54050</name>
</gene>
<dbReference type="EMBL" id="BOOR01000043">
    <property type="protein sequence ID" value="GII57016.1"/>
    <property type="molecule type" value="Genomic_DNA"/>
</dbReference>